<organism evidence="1 2">
    <name type="scientific">Corynebacterium meridianum</name>
    <dbReference type="NCBI Taxonomy" id="2765363"/>
    <lineage>
        <taxon>Bacteria</taxon>
        <taxon>Bacillati</taxon>
        <taxon>Actinomycetota</taxon>
        <taxon>Actinomycetes</taxon>
        <taxon>Mycobacteriales</taxon>
        <taxon>Corynebacteriaceae</taxon>
        <taxon>Corynebacterium</taxon>
    </lineage>
</organism>
<dbReference type="RefSeq" id="WP_198738335.1">
    <property type="nucleotide sequence ID" value="NZ_JAEIOS010000011.1"/>
</dbReference>
<evidence type="ECO:0000313" key="1">
    <source>
        <dbReference type="EMBL" id="MBI8989345.1"/>
    </source>
</evidence>
<evidence type="ECO:0000313" key="2">
    <source>
        <dbReference type="Proteomes" id="UP000645966"/>
    </source>
</evidence>
<dbReference type="EMBL" id="JAEIOS010000011">
    <property type="protein sequence ID" value="MBI8989345.1"/>
    <property type="molecule type" value="Genomic_DNA"/>
</dbReference>
<proteinExistence type="predicted"/>
<reference evidence="1" key="1">
    <citation type="submission" date="2020-12" db="EMBL/GenBank/DDBJ databases">
        <title>Genome public.</title>
        <authorList>
            <person name="Sun Q."/>
        </authorList>
    </citation>
    <scope>NUCLEOTIDE SEQUENCE</scope>
    <source>
        <strain evidence="1">CCM 8863</strain>
    </source>
</reference>
<sequence>MNTHEAHVTQRISGEECATRGIDFDFTTETRDRAAALRDATAAAAAARGVAPSEVALKVHDEIPLDDSGSVVVRVYRDPEDDHLDLRNLMVPRLTKALAADRDLVRALRGATTAGDGELIVTMALPDDRLSDCLAQIGDDQAVAFGMLDNGRVRWRVFADVPGAPTVASLDLTAAHPLGELVRVTARAEDERGILSVSDR</sequence>
<accession>A0A934M8P7</accession>
<comment type="caution">
    <text evidence="1">The sequence shown here is derived from an EMBL/GenBank/DDBJ whole genome shotgun (WGS) entry which is preliminary data.</text>
</comment>
<name>A0A934M8P7_9CORY</name>
<gene>
    <name evidence="1" type="ORF">JDV75_06160</name>
</gene>
<dbReference type="Proteomes" id="UP000645966">
    <property type="component" value="Unassembled WGS sequence"/>
</dbReference>
<keyword evidence="2" id="KW-1185">Reference proteome</keyword>
<dbReference type="AlphaFoldDB" id="A0A934M8P7"/>
<protein>
    <submittedName>
        <fullName evidence="1">Uncharacterized protein</fullName>
    </submittedName>
</protein>